<gene>
    <name evidence="1" type="ORF">N1851_026969</name>
</gene>
<dbReference type="EMBL" id="JAOPHQ010005124">
    <property type="protein sequence ID" value="KAK0136840.1"/>
    <property type="molecule type" value="Genomic_DNA"/>
</dbReference>
<evidence type="ECO:0000313" key="1">
    <source>
        <dbReference type="EMBL" id="KAK0136840.1"/>
    </source>
</evidence>
<dbReference type="InterPro" id="IPR036691">
    <property type="entry name" value="Endo/exonu/phosph_ase_sf"/>
</dbReference>
<protein>
    <submittedName>
        <fullName evidence="1">Uncharacterized protein</fullName>
    </submittedName>
</protein>
<dbReference type="AlphaFoldDB" id="A0AA47MAZ9"/>
<proteinExistence type="predicted"/>
<comment type="caution">
    <text evidence="1">The sequence shown here is derived from an EMBL/GenBank/DDBJ whole genome shotgun (WGS) entry which is preliminary data.</text>
</comment>
<name>A0AA47MAZ9_MERPO</name>
<reference evidence="1" key="1">
    <citation type="journal article" date="2023" name="Front. Mar. Sci.">
        <title>A new Merluccius polli reference genome to investigate the effects of global change in West African waters.</title>
        <authorList>
            <person name="Mateo J.L."/>
            <person name="Blanco-Fernandez C."/>
            <person name="Garcia-Vazquez E."/>
            <person name="Machado-Schiaffino G."/>
        </authorList>
    </citation>
    <scope>NUCLEOTIDE SEQUENCE</scope>
    <source>
        <strain evidence="1">C29</strain>
        <tissue evidence="1">Fin</tissue>
    </source>
</reference>
<dbReference type="Gene3D" id="3.60.10.10">
    <property type="entry name" value="Endonuclease/exonuclease/phosphatase"/>
    <property type="match status" value="1"/>
</dbReference>
<dbReference type="SUPFAM" id="SSF56219">
    <property type="entry name" value="DNase I-like"/>
    <property type="match status" value="1"/>
</dbReference>
<sequence length="533" mass="58494">MKELSLIVGASAAEPPLGNRPLEPCTIPCSELVFHTQAYGALHVAIIWLKRGHAGVTQMGPQHLQTGAIDPPVSTILSVYGHNNVSALAEPATLRSLSGEHSNAKSDSFSGTPEETRRLIRFRAAKEKEFLKSKMGAKKQIFVEEIGLEDKVTGQQASKKWENLKKKYTDLRTPKTGLGTENGEVTVATWQNLDIMHEVLGARPAIDPPVIVSSLDPMTILMACGNEITLFKLFRMHCATRTLCTVALGTLNKLDTTRSSACGKEITLLKLFQMLCVLRCMTLCTVAFGTLNTLDTTRSLCSAVGTSGQAKVLPQFSPLIAPYAQDGHSRIHPAVHRTRFHLSMEEEMPPPGLRNFIIVTTTNCWSAEAKLYGISEQQWAPEMWHAGPSVSGNALVPVNHCASYGTALVALELARYNIDIAALSETRLHGEDSLTEVGAGYTFFWKGVPEGTRRNHGVGVAMKSKLLQRIPESPIGINERLMTWHIPLAKERFATLISAYAPILDAEHNIKEDFYRALDAILLLWHRTSGPKC</sequence>
<accession>A0AA47MAZ9</accession>
<keyword evidence="2" id="KW-1185">Reference proteome</keyword>
<evidence type="ECO:0000313" key="2">
    <source>
        <dbReference type="Proteomes" id="UP001174136"/>
    </source>
</evidence>
<dbReference type="Proteomes" id="UP001174136">
    <property type="component" value="Unassembled WGS sequence"/>
</dbReference>
<organism evidence="1 2">
    <name type="scientific">Merluccius polli</name>
    <name type="common">Benguela hake</name>
    <name type="synonym">Merluccius cadenati</name>
    <dbReference type="NCBI Taxonomy" id="89951"/>
    <lineage>
        <taxon>Eukaryota</taxon>
        <taxon>Metazoa</taxon>
        <taxon>Chordata</taxon>
        <taxon>Craniata</taxon>
        <taxon>Vertebrata</taxon>
        <taxon>Euteleostomi</taxon>
        <taxon>Actinopterygii</taxon>
        <taxon>Neopterygii</taxon>
        <taxon>Teleostei</taxon>
        <taxon>Neoteleostei</taxon>
        <taxon>Acanthomorphata</taxon>
        <taxon>Zeiogadaria</taxon>
        <taxon>Gadariae</taxon>
        <taxon>Gadiformes</taxon>
        <taxon>Gadoidei</taxon>
        <taxon>Merlucciidae</taxon>
        <taxon>Merluccius</taxon>
    </lineage>
</organism>